<accession>A0ABS5AKW3</accession>
<dbReference type="GO" id="GO:0004519">
    <property type="term" value="F:endonuclease activity"/>
    <property type="evidence" value="ECO:0007669"/>
    <property type="project" value="UniProtKB-KW"/>
</dbReference>
<dbReference type="PANTHER" id="PTHR35400">
    <property type="entry name" value="SLR1083 PROTEIN"/>
    <property type="match status" value="1"/>
</dbReference>
<keyword evidence="2" id="KW-0378">Hydrolase</keyword>
<dbReference type="InterPro" id="IPR008538">
    <property type="entry name" value="Uma2"/>
</dbReference>
<dbReference type="SUPFAM" id="SSF52980">
    <property type="entry name" value="Restriction endonuclease-like"/>
    <property type="match status" value="1"/>
</dbReference>
<reference evidence="2 3" key="1">
    <citation type="submission" date="2021-03" db="EMBL/GenBank/DDBJ databases">
        <title>Sequencing the genomes of 1000 actinobacteria strains.</title>
        <authorList>
            <person name="Klenk H.-P."/>
        </authorList>
    </citation>
    <scope>NUCLEOTIDE SEQUENCE [LARGE SCALE GENOMIC DNA]</scope>
    <source>
        <strain evidence="2 3">DSM 44580</strain>
    </source>
</reference>
<organism evidence="2 3">
    <name type="scientific">Crossiella equi</name>
    <dbReference type="NCBI Taxonomy" id="130796"/>
    <lineage>
        <taxon>Bacteria</taxon>
        <taxon>Bacillati</taxon>
        <taxon>Actinomycetota</taxon>
        <taxon>Actinomycetes</taxon>
        <taxon>Pseudonocardiales</taxon>
        <taxon>Pseudonocardiaceae</taxon>
        <taxon>Crossiella</taxon>
    </lineage>
</organism>
<keyword evidence="2" id="KW-0540">Nuclease</keyword>
<protein>
    <submittedName>
        <fullName evidence="2">Uma2 family endonuclease</fullName>
    </submittedName>
</protein>
<dbReference type="PANTHER" id="PTHR35400:SF3">
    <property type="entry name" value="SLL1072 PROTEIN"/>
    <property type="match status" value="1"/>
</dbReference>
<dbReference type="Proteomes" id="UP001519363">
    <property type="component" value="Unassembled WGS sequence"/>
</dbReference>
<dbReference type="Gene3D" id="3.90.1570.10">
    <property type="entry name" value="tt1808, chain A"/>
    <property type="match status" value="1"/>
</dbReference>
<dbReference type="InterPro" id="IPR012296">
    <property type="entry name" value="Nuclease_put_TT1808"/>
</dbReference>
<name>A0ABS5AKW3_9PSEU</name>
<gene>
    <name evidence="2" type="ORF">JOF53_006082</name>
</gene>
<dbReference type="Pfam" id="PF05685">
    <property type="entry name" value="Uma2"/>
    <property type="match status" value="1"/>
</dbReference>
<keyword evidence="3" id="KW-1185">Reference proteome</keyword>
<dbReference type="RefSeq" id="WP_086780935.1">
    <property type="nucleotide sequence ID" value="NZ_JAGIOO010000001.1"/>
</dbReference>
<dbReference type="InterPro" id="IPR011335">
    <property type="entry name" value="Restrct_endonuc-II-like"/>
</dbReference>
<proteinExistence type="predicted"/>
<keyword evidence="2" id="KW-0255">Endonuclease</keyword>
<evidence type="ECO:0000313" key="3">
    <source>
        <dbReference type="Proteomes" id="UP001519363"/>
    </source>
</evidence>
<evidence type="ECO:0000259" key="1">
    <source>
        <dbReference type="Pfam" id="PF05685"/>
    </source>
</evidence>
<dbReference type="CDD" id="cd06260">
    <property type="entry name" value="DUF820-like"/>
    <property type="match status" value="1"/>
</dbReference>
<sequence length="193" mass="20918">MSVALAQHVGPWTIDDVEALPDNGDHARYELLSPGVLTVSPAPGTRHQRASRALANLMQDAADEAGLDVEVLEAVNVVIPGGRLSVPDIAVVNGPYADTDPSRYPASEVLCVVEIVSPSTHPQDRIIKPMIYAEAGIPVYWRVELERSPHVIVSELRRGQYTHTLTAFADTATTVSRPFPVTLDPAQLVLRSR</sequence>
<feature type="domain" description="Putative restriction endonuclease" evidence="1">
    <location>
        <begin position="15"/>
        <end position="180"/>
    </location>
</feature>
<comment type="caution">
    <text evidence="2">The sequence shown here is derived from an EMBL/GenBank/DDBJ whole genome shotgun (WGS) entry which is preliminary data.</text>
</comment>
<dbReference type="EMBL" id="JAGIOO010000001">
    <property type="protein sequence ID" value="MBP2477210.1"/>
    <property type="molecule type" value="Genomic_DNA"/>
</dbReference>
<evidence type="ECO:0000313" key="2">
    <source>
        <dbReference type="EMBL" id="MBP2477210.1"/>
    </source>
</evidence>